<evidence type="ECO:0000313" key="5">
    <source>
        <dbReference type="Proteomes" id="UP000257123"/>
    </source>
</evidence>
<dbReference type="EMBL" id="NMUF01000038">
    <property type="protein sequence ID" value="RFA96301.1"/>
    <property type="molecule type" value="Genomic_DNA"/>
</dbReference>
<name>A0A371QZN8_9CREN</name>
<dbReference type="EMBL" id="NMUE01000014">
    <property type="protein sequence ID" value="RFA96155.1"/>
    <property type="molecule type" value="Genomic_DNA"/>
</dbReference>
<evidence type="ECO:0000313" key="2">
    <source>
        <dbReference type="EMBL" id="RFA96155.1"/>
    </source>
</evidence>
<evidence type="ECO:0000313" key="4">
    <source>
        <dbReference type="Proteomes" id="UP000256877"/>
    </source>
</evidence>
<proteinExistence type="predicted"/>
<dbReference type="Proteomes" id="UP000256877">
    <property type="component" value="Unassembled WGS sequence"/>
</dbReference>
<feature type="transmembrane region" description="Helical" evidence="1">
    <location>
        <begin position="46"/>
        <end position="65"/>
    </location>
</feature>
<dbReference type="Proteomes" id="UP000257123">
    <property type="component" value="Unassembled WGS sequence"/>
</dbReference>
<keyword evidence="1" id="KW-1133">Transmembrane helix</keyword>
<gene>
    <name evidence="2" type="ORF">CGL51_05650</name>
    <name evidence="3" type="ORF">CGL52_11005</name>
</gene>
<evidence type="ECO:0000313" key="3">
    <source>
        <dbReference type="EMBL" id="RFA96301.1"/>
    </source>
</evidence>
<protein>
    <submittedName>
        <fullName evidence="3">Uncharacterized protein</fullName>
    </submittedName>
</protein>
<keyword evidence="1" id="KW-0472">Membrane</keyword>
<comment type="caution">
    <text evidence="3">The sequence shown here is derived from an EMBL/GenBank/DDBJ whole genome shotgun (WGS) entry which is preliminary data.</text>
</comment>
<dbReference type="RefSeq" id="WP_116421011.1">
    <property type="nucleotide sequence ID" value="NZ_NMUE01000014.1"/>
</dbReference>
<keyword evidence="1" id="KW-0812">Transmembrane</keyword>
<reference evidence="4 5" key="1">
    <citation type="submission" date="2017-07" db="EMBL/GenBank/DDBJ databases">
        <title>Draft genome sequence of aerobic hyperthermophilic archaea, Pyrobaculum aerophilum YKB31 and YKB32.</title>
        <authorList>
            <person name="Mochizuki T."/>
            <person name="Berliner A.J."/>
            <person name="Yoshida-Takashima Y."/>
            <person name="Takaki Y."/>
            <person name="Nunoura T."/>
            <person name="Takai K."/>
        </authorList>
    </citation>
    <scope>NUCLEOTIDE SEQUENCE [LARGE SCALE GENOMIC DNA]</scope>
    <source>
        <strain evidence="2 5">YKB31</strain>
        <strain evidence="3 4">YKB32</strain>
    </source>
</reference>
<organism evidence="3 4">
    <name type="scientific">Pyrobaculum aerophilum</name>
    <dbReference type="NCBI Taxonomy" id="13773"/>
    <lineage>
        <taxon>Archaea</taxon>
        <taxon>Thermoproteota</taxon>
        <taxon>Thermoprotei</taxon>
        <taxon>Thermoproteales</taxon>
        <taxon>Thermoproteaceae</taxon>
        <taxon>Pyrobaculum</taxon>
    </lineage>
</organism>
<dbReference type="AlphaFoldDB" id="A0A371QZN8"/>
<evidence type="ECO:0000256" key="1">
    <source>
        <dbReference type="SAM" id="Phobius"/>
    </source>
</evidence>
<accession>A0A371QZN8</accession>
<feature type="transmembrane region" description="Helical" evidence="1">
    <location>
        <begin position="21"/>
        <end position="40"/>
    </location>
</feature>
<sequence>MDSREALKIAARIARVEIRKRLGLMYLYWAAFPPLYVVVYPLAEKAPVFVITAVFITLSFAVFLAT</sequence>